<dbReference type="VEuPathDB" id="FungiDB:BCV72DRAFT_315975"/>
<evidence type="ECO:0000313" key="1">
    <source>
        <dbReference type="EMBL" id="ORE03224.1"/>
    </source>
</evidence>
<proteinExistence type="predicted"/>
<gene>
    <name evidence="1" type="ORF">BCV72DRAFT_315975</name>
</gene>
<dbReference type="EMBL" id="KV922013">
    <property type="protein sequence ID" value="ORE03224.1"/>
    <property type="molecule type" value="Genomic_DNA"/>
</dbReference>
<dbReference type="AlphaFoldDB" id="A0A1X0QTW8"/>
<protein>
    <submittedName>
        <fullName evidence="1">Uncharacterized protein</fullName>
    </submittedName>
</protein>
<sequence length="134" mass="15436">MDDNHKAGHLLRAILSECKGLENLTYENPTISVPVIDFPVSYQILNPSLITLELIVIELQPEILPVYSYAFPELRKLIIKISYPGLEADSFVIDMPYTIFSHLHVRIDSCFFYMCRNKLEVLGKPRLLEIVSRK</sequence>
<name>A0A1X0QTW8_RHIZD</name>
<organism evidence="1">
    <name type="scientific">Rhizopus microsporus var. microsporus</name>
    <dbReference type="NCBI Taxonomy" id="86635"/>
    <lineage>
        <taxon>Eukaryota</taxon>
        <taxon>Fungi</taxon>
        <taxon>Fungi incertae sedis</taxon>
        <taxon>Mucoromycota</taxon>
        <taxon>Mucoromycotina</taxon>
        <taxon>Mucoromycetes</taxon>
        <taxon>Mucorales</taxon>
        <taxon>Mucorineae</taxon>
        <taxon>Rhizopodaceae</taxon>
        <taxon>Rhizopus</taxon>
    </lineage>
</organism>
<dbReference type="Proteomes" id="UP000242414">
    <property type="component" value="Unassembled WGS sequence"/>
</dbReference>
<accession>A0A1X0QTW8</accession>
<reference evidence="1" key="1">
    <citation type="journal article" date="2016" name="Proc. Natl. Acad. Sci. U.S.A.">
        <title>Lipid metabolic changes in an early divergent fungus govern the establishment of a mutualistic symbiosis with endobacteria.</title>
        <authorList>
            <person name="Lastovetsky O.A."/>
            <person name="Gaspar M.L."/>
            <person name="Mondo S.J."/>
            <person name="LaButti K.M."/>
            <person name="Sandor L."/>
            <person name="Grigoriev I.V."/>
            <person name="Henry S.A."/>
            <person name="Pawlowska T.E."/>
        </authorList>
    </citation>
    <scope>NUCLEOTIDE SEQUENCE [LARGE SCALE GENOMIC DNA]</scope>
    <source>
        <strain evidence="1">ATCC 52814</strain>
    </source>
</reference>